<accession>A0A3P7DN33</accession>
<reference evidence="1 2" key="1">
    <citation type="submission" date="2018-11" db="EMBL/GenBank/DDBJ databases">
        <authorList>
            <consortium name="Pathogen Informatics"/>
        </authorList>
    </citation>
    <scope>NUCLEOTIDE SEQUENCE [LARGE SCALE GENOMIC DNA]</scope>
    <source>
        <strain evidence="1 2">NST_G2</strain>
    </source>
</reference>
<sequence length="122" mass="13928">MLRLQRRASLCTLWKRQVWVPVSSAVCKTGSLMLAPWTRRQPPQMHAISWPRATWPALWTLLCVYACMTSSKRSSSLYPTVKVRPFIPDHLLSVKTIGTLSWSVDLSQAFEPPMLSTKWGNL</sequence>
<protein>
    <submittedName>
        <fullName evidence="1">Uncharacterized protein</fullName>
    </submittedName>
</protein>
<dbReference type="AlphaFoldDB" id="A0A3P7DN33"/>
<dbReference type="EMBL" id="UYSU01045246">
    <property type="protein sequence ID" value="VDM05149.1"/>
    <property type="molecule type" value="Genomic_DNA"/>
</dbReference>
<organism evidence="1 2">
    <name type="scientific">Schistocephalus solidus</name>
    <name type="common">Tapeworm</name>
    <dbReference type="NCBI Taxonomy" id="70667"/>
    <lineage>
        <taxon>Eukaryota</taxon>
        <taxon>Metazoa</taxon>
        <taxon>Spiralia</taxon>
        <taxon>Lophotrochozoa</taxon>
        <taxon>Platyhelminthes</taxon>
        <taxon>Cestoda</taxon>
        <taxon>Eucestoda</taxon>
        <taxon>Diphyllobothriidea</taxon>
        <taxon>Diphyllobothriidae</taxon>
        <taxon>Schistocephalus</taxon>
    </lineage>
</organism>
<name>A0A3P7DN33_SCHSO</name>
<dbReference type="Proteomes" id="UP000275846">
    <property type="component" value="Unassembled WGS sequence"/>
</dbReference>
<evidence type="ECO:0000313" key="2">
    <source>
        <dbReference type="Proteomes" id="UP000275846"/>
    </source>
</evidence>
<keyword evidence="2" id="KW-1185">Reference proteome</keyword>
<gene>
    <name evidence="1" type="ORF">SSLN_LOCUS18763</name>
</gene>
<evidence type="ECO:0000313" key="1">
    <source>
        <dbReference type="EMBL" id="VDM05149.1"/>
    </source>
</evidence>
<proteinExistence type="predicted"/>